<reference evidence="2" key="1">
    <citation type="submission" date="2022-06" db="EMBL/GenBank/DDBJ databases">
        <title>Sequencing the genomes of 1000 actinobacteria strains.</title>
        <authorList>
            <person name="Klenk H.-P."/>
        </authorList>
    </citation>
    <scope>NUCLEOTIDE SEQUENCE</scope>
    <source>
        <strain evidence="2">DSM 46694</strain>
    </source>
</reference>
<evidence type="ECO:0000256" key="1">
    <source>
        <dbReference type="SAM" id="MobiDB-lite"/>
    </source>
</evidence>
<dbReference type="Proteomes" id="UP001139648">
    <property type="component" value="Unassembled WGS sequence"/>
</dbReference>
<protein>
    <submittedName>
        <fullName evidence="2">Protein gp37</fullName>
    </submittedName>
</protein>
<feature type="region of interest" description="Disordered" evidence="1">
    <location>
        <begin position="19"/>
        <end position="50"/>
    </location>
</feature>
<evidence type="ECO:0000313" key="3">
    <source>
        <dbReference type="Proteomes" id="UP001139648"/>
    </source>
</evidence>
<evidence type="ECO:0000313" key="2">
    <source>
        <dbReference type="EMBL" id="MCP2365808.1"/>
    </source>
</evidence>
<proteinExistence type="predicted"/>
<name>A0A9X2H3A4_9ACTN</name>
<sequence>MPPPCDHQQYSQIVQSTVQVGGPTPKAGGRLLDGRTWDDFPSTPLFEVTP</sequence>
<dbReference type="AlphaFoldDB" id="A0A9X2H3A4"/>
<keyword evidence="3" id="KW-1185">Reference proteome</keyword>
<dbReference type="EMBL" id="JAMZEB010000004">
    <property type="protein sequence ID" value="MCP2365808.1"/>
    <property type="molecule type" value="Genomic_DNA"/>
</dbReference>
<accession>A0A9X2H3A4</accession>
<organism evidence="2 3">
    <name type="scientific">Nonomuraea thailandensis</name>
    <dbReference type="NCBI Taxonomy" id="1188745"/>
    <lineage>
        <taxon>Bacteria</taxon>
        <taxon>Bacillati</taxon>
        <taxon>Actinomycetota</taxon>
        <taxon>Actinomycetes</taxon>
        <taxon>Streptosporangiales</taxon>
        <taxon>Streptosporangiaceae</taxon>
        <taxon>Nonomuraea</taxon>
    </lineage>
</organism>
<gene>
    <name evidence="2" type="ORF">HD597_012912</name>
</gene>
<comment type="caution">
    <text evidence="2">The sequence shown here is derived from an EMBL/GenBank/DDBJ whole genome shotgun (WGS) entry which is preliminary data.</text>
</comment>